<evidence type="ECO:0000313" key="2">
    <source>
        <dbReference type="Proteomes" id="UP000054217"/>
    </source>
</evidence>
<organism evidence="1 2">
    <name type="scientific">Pisolithus tinctorius Marx 270</name>
    <dbReference type="NCBI Taxonomy" id="870435"/>
    <lineage>
        <taxon>Eukaryota</taxon>
        <taxon>Fungi</taxon>
        <taxon>Dikarya</taxon>
        <taxon>Basidiomycota</taxon>
        <taxon>Agaricomycotina</taxon>
        <taxon>Agaricomycetes</taxon>
        <taxon>Agaricomycetidae</taxon>
        <taxon>Boletales</taxon>
        <taxon>Sclerodermatineae</taxon>
        <taxon>Pisolithaceae</taxon>
        <taxon>Pisolithus</taxon>
    </lineage>
</organism>
<name>A0A0C3N081_PISTI</name>
<accession>A0A0C3N081</accession>
<protein>
    <submittedName>
        <fullName evidence="1">Uncharacterized protein</fullName>
    </submittedName>
</protein>
<dbReference type="Proteomes" id="UP000054217">
    <property type="component" value="Unassembled WGS sequence"/>
</dbReference>
<evidence type="ECO:0000313" key="1">
    <source>
        <dbReference type="EMBL" id="KIN94534.1"/>
    </source>
</evidence>
<dbReference type="HOGENOM" id="CLU_143913_0_1_1"/>
<sequence length="66" mass="7214">ICKDEIDKPLEGSQGIGKTKGHHQPLILCSEGCFPLIARGDLDKVVCMPQVNFSVYLGMTRGVKKI</sequence>
<feature type="non-terminal residue" evidence="1">
    <location>
        <position position="1"/>
    </location>
</feature>
<reference evidence="2" key="2">
    <citation type="submission" date="2015-01" db="EMBL/GenBank/DDBJ databases">
        <title>Evolutionary Origins and Diversification of the Mycorrhizal Mutualists.</title>
        <authorList>
            <consortium name="DOE Joint Genome Institute"/>
            <consortium name="Mycorrhizal Genomics Consortium"/>
            <person name="Kohler A."/>
            <person name="Kuo A."/>
            <person name="Nagy L.G."/>
            <person name="Floudas D."/>
            <person name="Copeland A."/>
            <person name="Barry K.W."/>
            <person name="Cichocki N."/>
            <person name="Veneault-Fourrey C."/>
            <person name="LaButti K."/>
            <person name="Lindquist E.A."/>
            <person name="Lipzen A."/>
            <person name="Lundell T."/>
            <person name="Morin E."/>
            <person name="Murat C."/>
            <person name="Riley R."/>
            <person name="Ohm R."/>
            <person name="Sun H."/>
            <person name="Tunlid A."/>
            <person name="Henrissat B."/>
            <person name="Grigoriev I.V."/>
            <person name="Hibbett D.S."/>
            <person name="Martin F."/>
        </authorList>
    </citation>
    <scope>NUCLEOTIDE SEQUENCE [LARGE SCALE GENOMIC DNA]</scope>
    <source>
        <strain evidence="2">Marx 270</strain>
    </source>
</reference>
<dbReference type="OrthoDB" id="3046524at2759"/>
<dbReference type="AlphaFoldDB" id="A0A0C3N081"/>
<proteinExistence type="predicted"/>
<dbReference type="EMBL" id="KN832095">
    <property type="protein sequence ID" value="KIN94534.1"/>
    <property type="molecule type" value="Genomic_DNA"/>
</dbReference>
<reference evidence="1 2" key="1">
    <citation type="submission" date="2014-04" db="EMBL/GenBank/DDBJ databases">
        <authorList>
            <consortium name="DOE Joint Genome Institute"/>
            <person name="Kuo A."/>
            <person name="Kohler A."/>
            <person name="Costa M.D."/>
            <person name="Nagy L.G."/>
            <person name="Floudas D."/>
            <person name="Copeland A."/>
            <person name="Barry K.W."/>
            <person name="Cichocki N."/>
            <person name="Veneault-Fourrey C."/>
            <person name="LaButti K."/>
            <person name="Lindquist E.A."/>
            <person name="Lipzen A."/>
            <person name="Lundell T."/>
            <person name="Morin E."/>
            <person name="Murat C."/>
            <person name="Sun H."/>
            <person name="Tunlid A."/>
            <person name="Henrissat B."/>
            <person name="Grigoriev I.V."/>
            <person name="Hibbett D.S."/>
            <person name="Martin F."/>
            <person name="Nordberg H.P."/>
            <person name="Cantor M.N."/>
            <person name="Hua S.X."/>
        </authorList>
    </citation>
    <scope>NUCLEOTIDE SEQUENCE [LARGE SCALE GENOMIC DNA]</scope>
    <source>
        <strain evidence="1 2">Marx 270</strain>
    </source>
</reference>
<gene>
    <name evidence="1" type="ORF">M404DRAFT_168022</name>
</gene>
<keyword evidence="2" id="KW-1185">Reference proteome</keyword>
<dbReference type="InParanoid" id="A0A0C3N081"/>